<feature type="repeat" description="ANK" evidence="2">
    <location>
        <begin position="390"/>
        <end position="422"/>
    </location>
</feature>
<dbReference type="STRING" id="1392250.A0A2I2FU68"/>
<gene>
    <name evidence="4" type="ORF">P170DRAFT_513410</name>
</gene>
<dbReference type="Pfam" id="PF24883">
    <property type="entry name" value="NPHP3_N"/>
    <property type="match status" value="1"/>
</dbReference>
<dbReference type="Gene3D" id="1.25.40.20">
    <property type="entry name" value="Ankyrin repeat-containing domain"/>
    <property type="match status" value="1"/>
</dbReference>
<dbReference type="PANTHER" id="PTHR10039:SF17">
    <property type="entry name" value="FUNGAL STAND N-TERMINAL GOODBYE DOMAIN-CONTAINING PROTEIN-RELATED"/>
    <property type="match status" value="1"/>
</dbReference>
<dbReference type="SMART" id="SM00248">
    <property type="entry name" value="ANK"/>
    <property type="match status" value="3"/>
</dbReference>
<feature type="domain" description="Nephrocystin 3-like N-terminal" evidence="3">
    <location>
        <begin position="34"/>
        <end position="198"/>
    </location>
</feature>
<sequence length="453" mass="50056">MTSPSDQMLQTLCPGDSTGEWQETLSLEQVDQIGHWFLKSSCIKEWIHGSGLRVFWGHGPSGTGKTYISSQIVTHIRSVPRDPGKYQGAAIYFFDPNQPQWNIADFGLSLCSIARQLAAQVPESATAIADRAQNASGFYPLWDDYSGKLLDDILSAFHNTFIVLDGINASETAVRGIFDYLKGQSPHRRNIHVLVTSRNPPPSITDTSEISTLRIQASSEDQQRQVLHEAGFNQATILQSSEGNDALKVLTDIVSLTDGRVVSVYTSKVPDRESIFDQFLPLASHPKLIESYFQAANAWPFRDEVSYAELEASEARWNYFPRDYAPIHLAVHLIGGRHFIEKLLRRGDDIGARTKSGLTALHIAAEVENESEIVRFLLENGASVSAVDESGDTPLSIAVVLGSLETVKLLVQYGACVDVLDEDILFECVDSRPEVANYLAELGVELPDVYNED</sequence>
<dbReference type="InterPro" id="IPR036770">
    <property type="entry name" value="Ankyrin_rpt-contain_sf"/>
</dbReference>
<dbReference type="VEuPathDB" id="FungiDB:P170DRAFT_513410"/>
<dbReference type="InterPro" id="IPR056884">
    <property type="entry name" value="NPHP3-like_N"/>
</dbReference>
<proteinExistence type="predicted"/>
<dbReference type="RefSeq" id="XP_024699466.1">
    <property type="nucleotide sequence ID" value="XM_024855106.1"/>
</dbReference>
<dbReference type="PROSITE" id="PS50297">
    <property type="entry name" value="ANK_REP_REGION"/>
    <property type="match status" value="2"/>
</dbReference>
<dbReference type="GeneID" id="36562812"/>
<feature type="repeat" description="ANK" evidence="2">
    <location>
        <begin position="356"/>
        <end position="389"/>
    </location>
</feature>
<dbReference type="OrthoDB" id="4807664at2759"/>
<reference evidence="4 5" key="1">
    <citation type="submission" date="2016-12" db="EMBL/GenBank/DDBJ databases">
        <title>The genomes of Aspergillus section Nigri reveals drivers in fungal speciation.</title>
        <authorList>
            <consortium name="DOE Joint Genome Institute"/>
            <person name="Vesth T.C."/>
            <person name="Nybo J."/>
            <person name="Theobald S."/>
            <person name="Brandl J."/>
            <person name="Frisvad J.C."/>
            <person name="Nielsen K.F."/>
            <person name="Lyhne E.K."/>
            <person name="Kogle M.E."/>
            <person name="Kuo A."/>
            <person name="Riley R."/>
            <person name="Clum A."/>
            <person name="Nolan M."/>
            <person name="Lipzen A."/>
            <person name="Salamov A."/>
            <person name="Henrissat B."/>
            <person name="Wiebenga A."/>
            <person name="De Vries R.P."/>
            <person name="Grigoriev I.V."/>
            <person name="Mortensen U.H."/>
            <person name="Andersen M.R."/>
            <person name="Baker S.E."/>
        </authorList>
    </citation>
    <scope>NUCLEOTIDE SEQUENCE [LARGE SCALE GENOMIC DNA]</scope>
    <source>
        <strain evidence="4 5">IBT 23096</strain>
    </source>
</reference>
<evidence type="ECO:0000256" key="1">
    <source>
        <dbReference type="ARBA" id="ARBA00022737"/>
    </source>
</evidence>
<dbReference type="InterPro" id="IPR027417">
    <property type="entry name" value="P-loop_NTPase"/>
</dbReference>
<evidence type="ECO:0000313" key="5">
    <source>
        <dbReference type="Proteomes" id="UP000234275"/>
    </source>
</evidence>
<dbReference type="PROSITE" id="PS50088">
    <property type="entry name" value="ANK_REPEAT"/>
    <property type="match status" value="2"/>
</dbReference>
<keyword evidence="5" id="KW-1185">Reference proteome</keyword>
<dbReference type="Proteomes" id="UP000234275">
    <property type="component" value="Unassembled WGS sequence"/>
</dbReference>
<dbReference type="InterPro" id="IPR002110">
    <property type="entry name" value="Ankyrin_rpt"/>
</dbReference>
<comment type="caution">
    <text evidence="4">The sequence shown here is derived from an EMBL/GenBank/DDBJ whole genome shotgun (WGS) entry which is preliminary data.</text>
</comment>
<protein>
    <recommendedName>
        <fullName evidence="3">Nephrocystin 3-like N-terminal domain-containing protein</fullName>
    </recommendedName>
</protein>
<dbReference type="EMBL" id="MSFO01000009">
    <property type="protein sequence ID" value="PLB44164.1"/>
    <property type="molecule type" value="Genomic_DNA"/>
</dbReference>
<dbReference type="PANTHER" id="PTHR10039">
    <property type="entry name" value="AMELOGENIN"/>
    <property type="match status" value="1"/>
</dbReference>
<evidence type="ECO:0000256" key="2">
    <source>
        <dbReference type="PROSITE-ProRule" id="PRU00023"/>
    </source>
</evidence>
<dbReference type="Pfam" id="PF12796">
    <property type="entry name" value="Ank_2"/>
    <property type="match status" value="1"/>
</dbReference>
<dbReference type="SUPFAM" id="SSF48403">
    <property type="entry name" value="Ankyrin repeat"/>
    <property type="match status" value="1"/>
</dbReference>
<name>A0A2I2FU68_9EURO</name>
<keyword evidence="2" id="KW-0040">ANK repeat</keyword>
<dbReference type="SUPFAM" id="SSF52540">
    <property type="entry name" value="P-loop containing nucleoside triphosphate hydrolases"/>
    <property type="match status" value="1"/>
</dbReference>
<organism evidence="4 5">
    <name type="scientific">Aspergillus steynii IBT 23096</name>
    <dbReference type="NCBI Taxonomy" id="1392250"/>
    <lineage>
        <taxon>Eukaryota</taxon>
        <taxon>Fungi</taxon>
        <taxon>Dikarya</taxon>
        <taxon>Ascomycota</taxon>
        <taxon>Pezizomycotina</taxon>
        <taxon>Eurotiomycetes</taxon>
        <taxon>Eurotiomycetidae</taxon>
        <taxon>Eurotiales</taxon>
        <taxon>Aspergillaceae</taxon>
        <taxon>Aspergillus</taxon>
        <taxon>Aspergillus subgen. Circumdati</taxon>
    </lineage>
</organism>
<accession>A0A2I2FU68</accession>
<dbReference type="AlphaFoldDB" id="A0A2I2FU68"/>
<dbReference type="Gene3D" id="3.40.50.300">
    <property type="entry name" value="P-loop containing nucleotide triphosphate hydrolases"/>
    <property type="match status" value="1"/>
</dbReference>
<evidence type="ECO:0000259" key="3">
    <source>
        <dbReference type="Pfam" id="PF24883"/>
    </source>
</evidence>
<keyword evidence="1" id="KW-0677">Repeat</keyword>
<evidence type="ECO:0000313" key="4">
    <source>
        <dbReference type="EMBL" id="PLB44164.1"/>
    </source>
</evidence>